<dbReference type="EMBL" id="JANIBK010000043">
    <property type="protein sequence ID" value="MCQ8128804.1"/>
    <property type="molecule type" value="Genomic_DNA"/>
</dbReference>
<feature type="domain" description="Novel STAND NTPase 5" evidence="1">
    <location>
        <begin position="307"/>
        <end position="441"/>
    </location>
</feature>
<accession>A0ABT1U4M8</accession>
<reference evidence="2 3" key="1">
    <citation type="submission" date="2022-07" db="EMBL/GenBank/DDBJ databases">
        <title>Methylomonas rivi sp. nov., Methylomonas rosea sp. nov., Methylomonas aureus sp. nov. and Methylomonas subterranea sp. nov., four novel methanotrophs isolated from a freshwater creek and the deep terrestrial subsurface.</title>
        <authorList>
            <person name="Abin C."/>
            <person name="Sankaranarayanan K."/>
            <person name="Garner C."/>
            <person name="Sindelar R."/>
            <person name="Kotary K."/>
            <person name="Garner R."/>
            <person name="Barclay S."/>
            <person name="Lawson P."/>
            <person name="Krumholz L."/>
        </authorList>
    </citation>
    <scope>NUCLEOTIDE SEQUENCE [LARGE SCALE GENOMIC DNA]</scope>
    <source>
        <strain evidence="2 3">WSC-6</strain>
    </source>
</reference>
<comment type="caution">
    <text evidence="2">The sequence shown here is derived from an EMBL/GenBank/DDBJ whole genome shotgun (WGS) entry which is preliminary data.</text>
</comment>
<evidence type="ECO:0000313" key="3">
    <source>
        <dbReference type="Proteomes" id="UP001524586"/>
    </source>
</evidence>
<keyword evidence="3" id="KW-1185">Reference proteome</keyword>
<dbReference type="Proteomes" id="UP001524586">
    <property type="component" value="Unassembled WGS sequence"/>
</dbReference>
<dbReference type="InterPro" id="IPR057574">
    <property type="entry name" value="nSTAND_NTPase5_dom"/>
</dbReference>
<dbReference type="InterPro" id="IPR027417">
    <property type="entry name" value="P-loop_NTPase"/>
</dbReference>
<dbReference type="Pfam" id="PF13289">
    <property type="entry name" value="SIR2_2"/>
    <property type="match status" value="1"/>
</dbReference>
<proteinExistence type="predicted"/>
<protein>
    <submittedName>
        <fullName evidence="2">SIR2 family protein</fullName>
    </submittedName>
</protein>
<dbReference type="RefSeq" id="WP_256615223.1">
    <property type="nucleotide sequence ID" value="NZ_JANIBK010000043.1"/>
</dbReference>
<dbReference type="Pfam" id="PF25199">
    <property type="entry name" value="nSTAND_NTPase5"/>
    <property type="match status" value="1"/>
</dbReference>
<name>A0ABT1U4M8_9GAMM</name>
<evidence type="ECO:0000313" key="2">
    <source>
        <dbReference type="EMBL" id="MCQ8128804.1"/>
    </source>
</evidence>
<gene>
    <name evidence="2" type="ORF">NP596_10070</name>
</gene>
<sequence>MISPEYLEQLRHGLFSGQYNLLLGSGISLDSHDRKGVPLKSAKLLTEDLCKIKNIDPGTRLQRVSILLNPEEIDKYLTQPYLGCRPGETVKRLSSYVWRNIFTFNIDDALEAAYESTERHKQKIDTLNYDTLYKTQPNKGHLSLIHLHGFVREPEKGYVFSTLQYGKVTRGMCAWMYVLSELIASEPFIISGTSLDEPDLEYYLAGRTATSGRTNRGPSFLIEPYPNKLTEAVCEQHGLILVESKLSDFLRWMSEEFGIAPTVSQLTVPSLDGIFRAKPVAEDQINFFSCFELVRSSTPNPDGDVPSFYFGKAARWSDLESSVDVPTKDERVISAKARNWLAGSVVSTKILNINAETGSGKTTIIRRVGYDLAKDGYIALFLNTNSAIDPENASNLISLINRPVVVIIDGLADHAPSIRSMVLNLRLQKPMVIVSADRYYRKDHLDRIIGDLDIEYIDVSSWSIDMLEKLIDKLHRVGLLAHPDAVHKPKKFASELVKNPIAIATCRALNNFKPLEEIVKSLWRDATPDERRSYAVAALAEHCYTGGILHAILEKAYHNPSLMDQLERHCPLPLTYIDDDDYIIPLHPIVADRLLLMLAREKQEMLLEIFSLLANALAPYVNRRTTIARTPEAKLAARLFSAEHVARDLLGNHADSFFHQAHDAWQWNPRYWEQRAILTQFTNLDLAIQYARHAVAIEEHPFPWTTLASLLSKKLEGTNIGLDSLYNEIFELINKVIKYEISSPSWRQTPHPFASLFHATDVFLSKGGYIAPKKKEWILQRIEYCSKTFSRDKSLNEYGDKILQALNPT</sequence>
<dbReference type="SUPFAM" id="SSF52540">
    <property type="entry name" value="P-loop containing nucleoside triphosphate hydrolases"/>
    <property type="match status" value="1"/>
</dbReference>
<evidence type="ECO:0000259" key="1">
    <source>
        <dbReference type="Pfam" id="PF25199"/>
    </source>
</evidence>
<organism evidence="2 3">
    <name type="scientific">Methylomonas rivi</name>
    <dbReference type="NCBI Taxonomy" id="2952226"/>
    <lineage>
        <taxon>Bacteria</taxon>
        <taxon>Pseudomonadati</taxon>
        <taxon>Pseudomonadota</taxon>
        <taxon>Gammaproteobacteria</taxon>
        <taxon>Methylococcales</taxon>
        <taxon>Methylococcaceae</taxon>
        <taxon>Methylomonas</taxon>
    </lineage>
</organism>